<feature type="region of interest" description="Disordered" evidence="6">
    <location>
        <begin position="202"/>
        <end position="244"/>
    </location>
</feature>
<dbReference type="GO" id="GO:0008270">
    <property type="term" value="F:zinc ion binding"/>
    <property type="evidence" value="ECO:0007669"/>
    <property type="project" value="InterPro"/>
</dbReference>
<comment type="subcellular location">
    <subcellularLocation>
        <location evidence="1">Nucleus</location>
    </subcellularLocation>
</comment>
<dbReference type="AlphaFoldDB" id="A0A427YRF2"/>
<feature type="compositionally biased region" description="Basic and acidic residues" evidence="6">
    <location>
        <begin position="107"/>
        <end position="116"/>
    </location>
</feature>
<evidence type="ECO:0000256" key="3">
    <source>
        <dbReference type="ARBA" id="ARBA00023125"/>
    </source>
</evidence>
<dbReference type="OrthoDB" id="4454541at2759"/>
<sequence>MPPEGAMMEPETPQRDVRTVISRVQRACVGNIQQSLNDIVRLLTSGDAAASLGSVARLTSTREDSQRQGDSAKQIGKRERVSPSDPDSWQGGYSRSPISESAAEVEGDGHFAETRHRSSAVQGGDEGFEISRSPSRRTSGDSEDVLALKEISNPLGVMSDMADLVEAEDDLGGVRVTGAIASDGGPRSLDDTSNGLPTKRARLRGGSHVPTPSVGHGITQSAAGGGIRRRAAKADSSARGQDPVTAGLISEDEGRELMKIFFSGSGDFVNCFDPRVDNWDSLRRRSPFSVTAILMVGARVRDSGGPPSQTQQICSDEAHRMVLLAAFTESSWLITGHAVRMAIDLGLNRSFLRLRETGMGGGKMSAELEEDRELVYTSRIWFSLYRLEHQMSYGLGRPAIIGEDATILNCRDFLKHPLTLSTDVRLILSVEILAIRAPIHVELTASPDKPLSTETLARLQQANDSFDAWARYWDRRLEAEGYESGHFVRESLLHQREIAELFINSQLLRGVTDASEVRHMPVEKKRLALRAMRNARNSLKICLGGKGYNKVLRYGTHYSHICVAFAGSFLVRIARLFPEELDLKNVARDVEALAKLLSGFPAGRYARSLRVILHRARRAKVLPPASMAPSRAASPAPNASGAGQRSSWRSTLDPTSSGTGAAPGSQPLHRVDISTGPIVPPLENARELFDELFALPISGPPSHEAMITPGVEYPNFDFLLAPESLERVGIHVGDDMSLPLFLDDHSLGTTLATTDAVPFVGIEDYFMPAELDDLIASLNTDSIQLPLDQHVSQNERRGI</sequence>
<dbReference type="PANTHER" id="PTHR31845:SF17">
    <property type="entry name" value="ZN(II)2CYS6 TRANSCRIPTION FACTOR (EUROFUNG)"/>
    <property type="match status" value="1"/>
</dbReference>
<evidence type="ECO:0000256" key="6">
    <source>
        <dbReference type="SAM" id="MobiDB-lite"/>
    </source>
</evidence>
<dbReference type="EMBL" id="RSCD01000003">
    <property type="protein sequence ID" value="RSH93647.1"/>
    <property type="molecule type" value="Genomic_DNA"/>
</dbReference>
<evidence type="ECO:0000256" key="5">
    <source>
        <dbReference type="ARBA" id="ARBA00023242"/>
    </source>
</evidence>
<keyword evidence="3" id="KW-0238">DNA-binding</keyword>
<dbReference type="GO" id="GO:0000976">
    <property type="term" value="F:transcription cis-regulatory region binding"/>
    <property type="evidence" value="ECO:0007669"/>
    <property type="project" value="TreeGrafter"/>
</dbReference>
<dbReference type="SMART" id="SM00906">
    <property type="entry name" value="Fungal_trans"/>
    <property type="match status" value="1"/>
</dbReference>
<dbReference type="InterPro" id="IPR007219">
    <property type="entry name" value="XnlR_reg_dom"/>
</dbReference>
<dbReference type="CDD" id="cd12148">
    <property type="entry name" value="fungal_TF_MHR"/>
    <property type="match status" value="1"/>
</dbReference>
<evidence type="ECO:0000313" key="8">
    <source>
        <dbReference type="EMBL" id="RSH93647.1"/>
    </source>
</evidence>
<comment type="caution">
    <text evidence="8">The sequence shown here is derived from an EMBL/GenBank/DDBJ whole genome shotgun (WGS) entry which is preliminary data.</text>
</comment>
<organism evidence="8 9">
    <name type="scientific">Saitozyma podzolica</name>
    <dbReference type="NCBI Taxonomy" id="1890683"/>
    <lineage>
        <taxon>Eukaryota</taxon>
        <taxon>Fungi</taxon>
        <taxon>Dikarya</taxon>
        <taxon>Basidiomycota</taxon>
        <taxon>Agaricomycotina</taxon>
        <taxon>Tremellomycetes</taxon>
        <taxon>Tremellales</taxon>
        <taxon>Trimorphomycetaceae</taxon>
        <taxon>Saitozyma</taxon>
    </lineage>
</organism>
<dbReference type="Proteomes" id="UP000279259">
    <property type="component" value="Unassembled WGS sequence"/>
</dbReference>
<evidence type="ECO:0000256" key="1">
    <source>
        <dbReference type="ARBA" id="ARBA00004123"/>
    </source>
</evidence>
<dbReference type="PANTHER" id="PTHR31845">
    <property type="entry name" value="FINGER DOMAIN PROTEIN, PUTATIVE-RELATED"/>
    <property type="match status" value="1"/>
</dbReference>
<evidence type="ECO:0000256" key="2">
    <source>
        <dbReference type="ARBA" id="ARBA00023015"/>
    </source>
</evidence>
<dbReference type="Pfam" id="PF04082">
    <property type="entry name" value="Fungal_trans"/>
    <property type="match status" value="1"/>
</dbReference>
<keyword evidence="2" id="KW-0805">Transcription regulation</keyword>
<evidence type="ECO:0000313" key="9">
    <source>
        <dbReference type="Proteomes" id="UP000279259"/>
    </source>
</evidence>
<reference evidence="8 9" key="1">
    <citation type="submission" date="2018-11" db="EMBL/GenBank/DDBJ databases">
        <title>Genome sequence of Saitozyma podzolica DSM 27192.</title>
        <authorList>
            <person name="Aliyu H."/>
            <person name="Gorte O."/>
            <person name="Ochsenreither K."/>
        </authorList>
    </citation>
    <scope>NUCLEOTIDE SEQUENCE [LARGE SCALE GENOMIC DNA]</scope>
    <source>
        <strain evidence="8 9">DSM 27192</strain>
    </source>
</reference>
<keyword evidence="4" id="KW-0804">Transcription</keyword>
<feature type="region of interest" description="Disordered" evidence="6">
    <location>
        <begin position="57"/>
        <end position="144"/>
    </location>
</feature>
<name>A0A427YRF2_9TREE</name>
<dbReference type="InterPro" id="IPR051089">
    <property type="entry name" value="prtT"/>
</dbReference>
<dbReference type="GO" id="GO:0000981">
    <property type="term" value="F:DNA-binding transcription factor activity, RNA polymerase II-specific"/>
    <property type="evidence" value="ECO:0007669"/>
    <property type="project" value="TreeGrafter"/>
</dbReference>
<evidence type="ECO:0000256" key="4">
    <source>
        <dbReference type="ARBA" id="ARBA00023163"/>
    </source>
</evidence>
<accession>A0A427YRF2</accession>
<feature type="region of interest" description="Disordered" evidence="6">
    <location>
        <begin position="624"/>
        <end position="675"/>
    </location>
</feature>
<dbReference type="GO" id="GO:0006351">
    <property type="term" value="P:DNA-templated transcription"/>
    <property type="evidence" value="ECO:0007669"/>
    <property type="project" value="InterPro"/>
</dbReference>
<feature type="compositionally biased region" description="Polar residues" evidence="6">
    <location>
        <begin position="643"/>
        <end position="659"/>
    </location>
</feature>
<gene>
    <name evidence="8" type="ORF">EHS25_006293</name>
</gene>
<evidence type="ECO:0000259" key="7">
    <source>
        <dbReference type="SMART" id="SM00906"/>
    </source>
</evidence>
<keyword evidence="9" id="KW-1185">Reference proteome</keyword>
<protein>
    <recommendedName>
        <fullName evidence="7">Xylanolytic transcriptional activator regulatory domain-containing protein</fullName>
    </recommendedName>
</protein>
<dbReference type="GO" id="GO:0005634">
    <property type="term" value="C:nucleus"/>
    <property type="evidence" value="ECO:0007669"/>
    <property type="project" value="UniProtKB-SubCell"/>
</dbReference>
<proteinExistence type="predicted"/>
<feature type="compositionally biased region" description="Polar residues" evidence="6">
    <location>
        <begin position="85"/>
        <end position="99"/>
    </location>
</feature>
<keyword evidence="5" id="KW-0539">Nucleus</keyword>
<feature type="compositionally biased region" description="Low complexity" evidence="6">
    <location>
        <begin position="624"/>
        <end position="642"/>
    </location>
</feature>
<feature type="domain" description="Xylanolytic transcriptional activator regulatory" evidence="7">
    <location>
        <begin position="331"/>
        <end position="413"/>
    </location>
</feature>